<protein>
    <recommendedName>
        <fullName evidence="8">GPI-anchored wall transfer protein</fullName>
        <ecNumber evidence="8">2.3.-.-</ecNumber>
    </recommendedName>
</protein>
<evidence type="ECO:0000313" key="9">
    <source>
        <dbReference type="EMBL" id="ELA41907.1"/>
    </source>
</evidence>
<dbReference type="PANTHER" id="PTHR20661">
    <property type="entry name" value="PHOSPHATIDYLINOSITOL-GLYCAN BIOSYNTHESIS CLASS W PROTEIN"/>
    <property type="match status" value="1"/>
</dbReference>
<evidence type="ECO:0000256" key="2">
    <source>
        <dbReference type="ARBA" id="ARBA00004687"/>
    </source>
</evidence>
<dbReference type="GO" id="GO:0005789">
    <property type="term" value="C:endoplasmic reticulum membrane"/>
    <property type="evidence" value="ECO:0007669"/>
    <property type="project" value="UniProtKB-SubCell"/>
</dbReference>
<feature type="transmembrane region" description="Helical" evidence="8">
    <location>
        <begin position="198"/>
        <end position="216"/>
    </location>
</feature>
<keyword evidence="10" id="KW-1185">Reference proteome</keyword>
<feature type="transmembrane region" description="Helical" evidence="8">
    <location>
        <begin position="82"/>
        <end position="98"/>
    </location>
</feature>
<keyword evidence="4 8" id="KW-0337">GPI-anchor biosynthesis</keyword>
<dbReference type="VEuPathDB" id="MicrosporidiaDB:VICG_01091"/>
<dbReference type="EC" id="2.3.-.-" evidence="8"/>
<comment type="similarity">
    <text evidence="3 8">Belongs to the PIGW family.</text>
</comment>
<feature type="transmembrane region" description="Helical" evidence="8">
    <location>
        <begin position="265"/>
        <end position="282"/>
    </location>
</feature>
<feature type="transmembrane region" description="Helical" evidence="8">
    <location>
        <begin position="294"/>
        <end position="312"/>
    </location>
</feature>
<dbReference type="OrthoDB" id="15270at2759"/>
<dbReference type="InParanoid" id="L2GNL0"/>
<feature type="transmembrane region" description="Helical" evidence="8">
    <location>
        <begin position="332"/>
        <end position="351"/>
    </location>
</feature>
<dbReference type="InterPro" id="IPR009447">
    <property type="entry name" value="PIGW/GWT1"/>
</dbReference>
<keyword evidence="7 8" id="KW-0472">Membrane</keyword>
<dbReference type="RefSeq" id="XP_007604537.1">
    <property type="nucleotide sequence ID" value="XM_007604475.1"/>
</dbReference>
<dbReference type="Proteomes" id="UP000011082">
    <property type="component" value="Unassembled WGS sequence"/>
</dbReference>
<dbReference type="Pfam" id="PF06423">
    <property type="entry name" value="GWT1"/>
    <property type="match status" value="1"/>
</dbReference>
<dbReference type="GeneID" id="19881802"/>
<keyword evidence="8" id="KW-0256">Endoplasmic reticulum</keyword>
<keyword evidence="6 8" id="KW-1133">Transmembrane helix</keyword>
<comment type="subcellular location">
    <subcellularLocation>
        <location evidence="8">Endoplasmic reticulum membrane</location>
        <topology evidence="8">Multi-pass membrane protein</topology>
    </subcellularLocation>
    <subcellularLocation>
        <location evidence="1">Membrane</location>
        <topology evidence="1">Multi-pass membrane protein</topology>
    </subcellularLocation>
</comment>
<feature type="transmembrane region" description="Helical" evidence="8">
    <location>
        <begin position="357"/>
        <end position="375"/>
    </location>
</feature>
<reference evidence="10" key="1">
    <citation type="submission" date="2011-05" db="EMBL/GenBank/DDBJ databases">
        <title>The genome sequence of Vittaforma corneae strain ATCC 50505.</title>
        <authorList>
            <consortium name="The Broad Institute Genome Sequencing Platform"/>
            <person name="Cuomo C."/>
            <person name="Didier E."/>
            <person name="Bowers L."/>
            <person name="Young S.K."/>
            <person name="Zeng Q."/>
            <person name="Gargeya S."/>
            <person name="Fitzgerald M."/>
            <person name="Haas B."/>
            <person name="Abouelleil A."/>
            <person name="Alvarado L."/>
            <person name="Arachchi H.M."/>
            <person name="Berlin A."/>
            <person name="Chapman S.B."/>
            <person name="Gearin G."/>
            <person name="Goldberg J."/>
            <person name="Griggs A."/>
            <person name="Gujja S."/>
            <person name="Hansen M."/>
            <person name="Heiman D."/>
            <person name="Howarth C."/>
            <person name="Larimer J."/>
            <person name="Lui A."/>
            <person name="MacDonald P.J.P."/>
            <person name="McCowen C."/>
            <person name="Montmayeur A."/>
            <person name="Murphy C."/>
            <person name="Neiman D."/>
            <person name="Pearson M."/>
            <person name="Priest M."/>
            <person name="Roberts A."/>
            <person name="Saif S."/>
            <person name="Shea T."/>
            <person name="Sisk P."/>
            <person name="Stolte C."/>
            <person name="Sykes S."/>
            <person name="Wortman J."/>
            <person name="Nusbaum C."/>
            <person name="Birren B."/>
        </authorList>
    </citation>
    <scope>NUCLEOTIDE SEQUENCE [LARGE SCALE GENOMIC DNA]</scope>
    <source>
        <strain evidence="10">ATCC 50505</strain>
    </source>
</reference>
<dbReference type="GO" id="GO:0032216">
    <property type="term" value="F:glucosaminyl-phosphatidylinositol O-acyltransferase activity"/>
    <property type="evidence" value="ECO:0007669"/>
    <property type="project" value="TreeGrafter"/>
</dbReference>
<comment type="function">
    <text evidence="8">A acetyltransferase, which acetylates the inositol ring of phosphatidylinositol during biosynthesis of GPI-anchor.</text>
</comment>
<evidence type="ECO:0000256" key="5">
    <source>
        <dbReference type="ARBA" id="ARBA00022692"/>
    </source>
</evidence>
<evidence type="ECO:0000256" key="8">
    <source>
        <dbReference type="RuleBase" id="RU280819"/>
    </source>
</evidence>
<keyword evidence="8" id="KW-0808">Transferase</keyword>
<proteinExistence type="inferred from homology"/>
<dbReference type="STRING" id="993615.L2GNL0"/>
<evidence type="ECO:0000256" key="7">
    <source>
        <dbReference type="ARBA" id="ARBA00023136"/>
    </source>
</evidence>
<dbReference type="PANTHER" id="PTHR20661:SF0">
    <property type="entry name" value="PHOSPHATIDYLINOSITOL-GLYCAN BIOSYNTHESIS CLASS W PROTEIN"/>
    <property type="match status" value="1"/>
</dbReference>
<accession>L2GNL0</accession>
<dbReference type="UniPathway" id="UPA00196"/>
<comment type="pathway">
    <text evidence="2 8">Glycolipid biosynthesis; glycosylphosphatidylinositol-anchor biosynthesis.</text>
</comment>
<organism evidence="9 10">
    <name type="scientific">Vittaforma corneae (strain ATCC 50505)</name>
    <name type="common">Microsporidian parasite</name>
    <name type="synonym">Nosema corneum</name>
    <dbReference type="NCBI Taxonomy" id="993615"/>
    <lineage>
        <taxon>Eukaryota</taxon>
        <taxon>Fungi</taxon>
        <taxon>Fungi incertae sedis</taxon>
        <taxon>Microsporidia</taxon>
        <taxon>Nosematidae</taxon>
        <taxon>Vittaforma</taxon>
    </lineage>
</organism>
<keyword evidence="5 8" id="KW-0812">Transmembrane</keyword>
<dbReference type="EMBL" id="JH370137">
    <property type="protein sequence ID" value="ELA41907.1"/>
    <property type="molecule type" value="Genomic_DNA"/>
</dbReference>
<name>L2GNL0_VITCO</name>
<evidence type="ECO:0000313" key="10">
    <source>
        <dbReference type="Proteomes" id="UP000011082"/>
    </source>
</evidence>
<evidence type="ECO:0000256" key="3">
    <source>
        <dbReference type="ARBA" id="ARBA00007559"/>
    </source>
</evidence>
<feature type="transmembrane region" description="Helical" evidence="8">
    <location>
        <begin position="51"/>
        <end position="70"/>
    </location>
</feature>
<evidence type="ECO:0000256" key="4">
    <source>
        <dbReference type="ARBA" id="ARBA00022502"/>
    </source>
</evidence>
<dbReference type="HOGENOM" id="CLU_020802_3_0_1"/>
<dbReference type="AlphaFoldDB" id="L2GNL0"/>
<dbReference type="OMA" id="LIEGYKC"/>
<evidence type="ECO:0000256" key="6">
    <source>
        <dbReference type="ARBA" id="ARBA00022989"/>
    </source>
</evidence>
<dbReference type="GO" id="GO:0072659">
    <property type="term" value="P:protein localization to plasma membrane"/>
    <property type="evidence" value="ECO:0007669"/>
    <property type="project" value="TreeGrafter"/>
</dbReference>
<comment type="caution">
    <text evidence="8">Lacks conserved residue(s) required for the propagation of feature annotation.</text>
</comment>
<dbReference type="GO" id="GO:0006506">
    <property type="term" value="P:GPI anchor biosynthetic process"/>
    <property type="evidence" value="ECO:0007669"/>
    <property type="project" value="UniProtKB-UniPathway"/>
</dbReference>
<keyword evidence="8" id="KW-0012">Acyltransferase</keyword>
<sequence length="406" mass="46298">MPLTLFEFAEIIGVPQISMLVYSRICPANTFLEFLFYSVPQYLVLRFIERAYLVYLALITVLLVVPTKYHRTYTTHTDPIDRMRMTISFLVCLAIFAADFKNYDSGRFGKSMNCEFRLMDVGAGSFVFNSGLVSFKASRQKKLINSGKCFFFGICRLLSKILLRVDIKEAEFGKHFNFFIDLALLNLISIFVNPQFPYVSGLVLIFWYQIALFLGLEAKILNNDRKNFFTANLEGIVFLVPQFGTYLMSQEIGKSVVMDKSMKKVVMYFMASVALFCGTYFYEPVARRLHNAPYCLLMHVSHTAIIICFDFLNIHFKIGELKVSTFGSKNMLNILIISNVLVQAARYIGYFEESSDIKVAIKIQIYLFIIFYLIFKIQGSLKSQAAAKVEASTDAKPVGSNESIKA</sequence>
<evidence type="ECO:0000256" key="1">
    <source>
        <dbReference type="ARBA" id="ARBA00004141"/>
    </source>
</evidence>
<gene>
    <name evidence="9" type="ORF">VICG_01091</name>
</gene>